<keyword evidence="4" id="KW-0342">GTP-binding</keyword>
<evidence type="ECO:0000256" key="1">
    <source>
        <dbReference type="ARBA" id="ARBA00004193"/>
    </source>
</evidence>
<dbReference type="EnsemblMetazoa" id="CLYHEMT018852.2">
    <property type="protein sequence ID" value="CLYHEMP018852.2"/>
    <property type="gene ID" value="CLYHEMG018852"/>
</dbReference>
<name>A0A7M6DNU4_9CNID</name>
<dbReference type="SUPFAM" id="SSF52540">
    <property type="entry name" value="P-loop containing nucleoside triphosphate hydrolases"/>
    <property type="match status" value="1"/>
</dbReference>
<keyword evidence="5" id="KW-0472">Membrane</keyword>
<dbReference type="OrthoDB" id="265044at2759"/>
<evidence type="ECO:0000313" key="8">
    <source>
        <dbReference type="EnsemblMetazoa" id="CLYHEMP018852.2"/>
    </source>
</evidence>
<evidence type="ECO:0000256" key="3">
    <source>
        <dbReference type="ARBA" id="ARBA00022481"/>
    </source>
</evidence>
<dbReference type="InterPro" id="IPR001806">
    <property type="entry name" value="Small_GTPase"/>
</dbReference>
<dbReference type="GeneID" id="136804266"/>
<keyword evidence="3" id="KW-0488">Methylation</keyword>
<keyword evidence="2" id="KW-1003">Cell membrane</keyword>
<organism evidence="8 9">
    <name type="scientific">Clytia hemisphaerica</name>
    <dbReference type="NCBI Taxonomy" id="252671"/>
    <lineage>
        <taxon>Eukaryota</taxon>
        <taxon>Metazoa</taxon>
        <taxon>Cnidaria</taxon>
        <taxon>Hydrozoa</taxon>
        <taxon>Hydroidolina</taxon>
        <taxon>Leptothecata</taxon>
        <taxon>Obeliida</taxon>
        <taxon>Clytiidae</taxon>
        <taxon>Clytia</taxon>
    </lineage>
</organism>
<dbReference type="GO" id="GO:0003924">
    <property type="term" value="F:GTPase activity"/>
    <property type="evidence" value="ECO:0007669"/>
    <property type="project" value="InterPro"/>
</dbReference>
<dbReference type="Pfam" id="PF00071">
    <property type="entry name" value="Ras"/>
    <property type="match status" value="1"/>
</dbReference>
<feature type="compositionally biased region" description="Polar residues" evidence="7">
    <location>
        <begin position="31"/>
        <end position="46"/>
    </location>
</feature>
<dbReference type="InterPro" id="IPR027417">
    <property type="entry name" value="P-loop_NTPase"/>
</dbReference>
<evidence type="ECO:0000313" key="9">
    <source>
        <dbReference type="Proteomes" id="UP000594262"/>
    </source>
</evidence>
<dbReference type="GO" id="GO:0005525">
    <property type="term" value="F:GTP binding"/>
    <property type="evidence" value="ECO:0007669"/>
    <property type="project" value="UniProtKB-KW"/>
</dbReference>
<dbReference type="PROSITE" id="PS51419">
    <property type="entry name" value="RAB"/>
    <property type="match status" value="1"/>
</dbReference>
<dbReference type="InterPro" id="IPR052236">
    <property type="entry name" value="Small_GTPase_RasD"/>
</dbReference>
<reference evidence="8" key="1">
    <citation type="submission" date="2021-01" db="UniProtKB">
        <authorList>
            <consortium name="EnsemblMetazoa"/>
        </authorList>
    </citation>
    <scope>IDENTIFICATION</scope>
</reference>
<accession>A0A7M6DNU4</accession>
<dbReference type="SMART" id="SM00175">
    <property type="entry name" value="RAB"/>
    <property type="match status" value="1"/>
</dbReference>
<proteinExistence type="predicted"/>
<evidence type="ECO:0000256" key="7">
    <source>
        <dbReference type="SAM" id="MobiDB-lite"/>
    </source>
</evidence>
<keyword evidence="4" id="KW-0547">Nucleotide-binding</keyword>
<dbReference type="Proteomes" id="UP000594262">
    <property type="component" value="Unplaced"/>
</dbReference>
<dbReference type="SMART" id="SM00173">
    <property type="entry name" value="RAS"/>
    <property type="match status" value="1"/>
</dbReference>
<dbReference type="AlphaFoldDB" id="A0A7M6DNU4"/>
<dbReference type="Gene3D" id="3.40.50.300">
    <property type="entry name" value="P-loop containing nucleotide triphosphate hydrolases"/>
    <property type="match status" value="1"/>
</dbReference>
<keyword evidence="6" id="KW-0449">Lipoprotein</keyword>
<sequence length="271" mass="31641">MDEKISKARRKISQPFRRLQPVQETSHVNIHENTTLAHEMETNTTRSRPRSKTLADISQDSFEIRRRSEDSHKASIFSHLGHTIFVHHHKSDKKRVHGYKSFKILVLGVKEVGKTSIIKRFINGKFNDEYLPTISEEYETGIFLEIENKLKQFDLVFKDFGGDLKTFYPELYKDEVKSADGFILVHTENIPESFAEVLEMVADIQHARRQEVSIMILENQSERQNQFDVFKVTRKSFIMEGMLNDSVSAKMNYRVDESIAELVKEMEKKLT</sequence>
<dbReference type="RefSeq" id="XP_066917070.1">
    <property type="nucleotide sequence ID" value="XM_067060969.1"/>
</dbReference>
<dbReference type="GO" id="GO:0005886">
    <property type="term" value="C:plasma membrane"/>
    <property type="evidence" value="ECO:0007669"/>
    <property type="project" value="UniProtKB-SubCell"/>
</dbReference>
<protein>
    <submittedName>
        <fullName evidence="8">Uncharacterized protein</fullName>
    </submittedName>
</protein>
<evidence type="ECO:0000256" key="2">
    <source>
        <dbReference type="ARBA" id="ARBA00022475"/>
    </source>
</evidence>
<evidence type="ECO:0000256" key="5">
    <source>
        <dbReference type="ARBA" id="ARBA00023136"/>
    </source>
</evidence>
<dbReference type="PANTHER" id="PTHR46149">
    <property type="entry name" value="MIP08469P"/>
    <property type="match status" value="1"/>
</dbReference>
<comment type="subcellular location">
    <subcellularLocation>
        <location evidence="1">Cell membrane</location>
        <topology evidence="1">Lipid-anchor</topology>
    </subcellularLocation>
</comment>
<keyword evidence="9" id="KW-1185">Reference proteome</keyword>
<evidence type="ECO:0000256" key="6">
    <source>
        <dbReference type="ARBA" id="ARBA00023288"/>
    </source>
</evidence>
<dbReference type="PRINTS" id="PR00449">
    <property type="entry name" value="RASTRNSFRMNG"/>
</dbReference>
<feature type="region of interest" description="Disordered" evidence="7">
    <location>
        <begin position="31"/>
        <end position="54"/>
    </location>
</feature>
<evidence type="ECO:0000256" key="4">
    <source>
        <dbReference type="ARBA" id="ARBA00023134"/>
    </source>
</evidence>